<feature type="active site" description="Charge relay system" evidence="5">
    <location>
        <position position="264"/>
    </location>
</feature>
<evidence type="ECO:0000256" key="1">
    <source>
        <dbReference type="ARBA" id="ARBA00011073"/>
    </source>
</evidence>
<dbReference type="RefSeq" id="WP_267538148.1">
    <property type="nucleotide sequence ID" value="NZ_JAPNKA010000001.1"/>
</dbReference>
<evidence type="ECO:0000313" key="9">
    <source>
        <dbReference type="Proteomes" id="UP001207654"/>
    </source>
</evidence>
<organism evidence="8 9">
    <name type="scientific">Archangium lansingense</name>
    <dbReference type="NCBI Taxonomy" id="2995310"/>
    <lineage>
        <taxon>Bacteria</taxon>
        <taxon>Pseudomonadati</taxon>
        <taxon>Myxococcota</taxon>
        <taxon>Myxococcia</taxon>
        <taxon>Myxococcales</taxon>
        <taxon>Cystobacterineae</taxon>
        <taxon>Archangiaceae</taxon>
        <taxon>Archangium</taxon>
    </lineage>
</organism>
<keyword evidence="4 5" id="KW-0720">Serine protease</keyword>
<dbReference type="PRINTS" id="PR00723">
    <property type="entry name" value="SUBTILISIN"/>
</dbReference>
<dbReference type="InterPro" id="IPR023827">
    <property type="entry name" value="Peptidase_S8_Asp-AS"/>
</dbReference>
<evidence type="ECO:0000256" key="6">
    <source>
        <dbReference type="RuleBase" id="RU003355"/>
    </source>
</evidence>
<feature type="domain" description="Peptidase S8/S53" evidence="7">
    <location>
        <begin position="255"/>
        <end position="530"/>
    </location>
</feature>
<keyword evidence="3 5" id="KW-0378">Hydrolase</keyword>
<dbReference type="PANTHER" id="PTHR43806">
    <property type="entry name" value="PEPTIDASE S8"/>
    <property type="match status" value="1"/>
</dbReference>
<dbReference type="PROSITE" id="PS51892">
    <property type="entry name" value="SUBTILASE"/>
    <property type="match status" value="1"/>
</dbReference>
<dbReference type="InterPro" id="IPR015500">
    <property type="entry name" value="Peptidase_S8_subtilisin-rel"/>
</dbReference>
<evidence type="ECO:0000313" key="8">
    <source>
        <dbReference type="EMBL" id="MCY1079427.1"/>
    </source>
</evidence>
<evidence type="ECO:0000256" key="5">
    <source>
        <dbReference type="PROSITE-ProRule" id="PRU01240"/>
    </source>
</evidence>
<proteinExistence type="inferred from homology"/>
<dbReference type="InterPro" id="IPR050131">
    <property type="entry name" value="Peptidase_S8_subtilisin-like"/>
</dbReference>
<evidence type="ECO:0000256" key="3">
    <source>
        <dbReference type="ARBA" id="ARBA00022801"/>
    </source>
</evidence>
<evidence type="ECO:0000259" key="7">
    <source>
        <dbReference type="Pfam" id="PF00082"/>
    </source>
</evidence>
<accession>A0ABT4ACP1</accession>
<evidence type="ECO:0000256" key="4">
    <source>
        <dbReference type="ARBA" id="ARBA00022825"/>
    </source>
</evidence>
<dbReference type="InterPro" id="IPR023828">
    <property type="entry name" value="Peptidase_S8_Ser-AS"/>
</dbReference>
<name>A0ABT4ACP1_9BACT</name>
<reference evidence="8 9" key="1">
    <citation type="submission" date="2022-11" db="EMBL/GenBank/DDBJ databases">
        <title>Minimal conservation of predation-associated metabolite biosynthetic gene clusters underscores biosynthetic potential of Myxococcota including descriptions for ten novel species: Archangium lansinium sp. nov., Myxococcus landrumus sp. nov., Nannocystis bai.</title>
        <authorList>
            <person name="Ahearne A."/>
            <person name="Stevens C."/>
            <person name="Phillips K."/>
        </authorList>
    </citation>
    <scope>NUCLEOTIDE SEQUENCE [LARGE SCALE GENOMIC DNA]</scope>
    <source>
        <strain evidence="8 9">MIWBW</strain>
    </source>
</reference>
<dbReference type="PANTHER" id="PTHR43806:SF11">
    <property type="entry name" value="CEREVISIN-RELATED"/>
    <property type="match status" value="1"/>
</dbReference>
<dbReference type="Proteomes" id="UP001207654">
    <property type="component" value="Unassembled WGS sequence"/>
</dbReference>
<gene>
    <name evidence="8" type="ORF">OV287_33715</name>
</gene>
<protein>
    <submittedName>
        <fullName evidence="8">S8 family serine peptidase</fullName>
    </submittedName>
</protein>
<sequence length="558" mass="58539">MPQPYEPACAQSTAQTQSGGRRFVISHLRAVHGSRQSRQRSLESFDKSFNAQLRGSVDVLGEHAPMDDEGRRVILCEGDPQEMLTRWPQMPADSIIEPEVLKTPLVAPPAIIRLMAAQSPTPTSSQAGSGASFTARLTLRGAPLGGASVLLLLLRIPPPFFYPWGYLPWMAAGAAQSSVLVTGTTNANGEVKLDYDPLSWRPSGMVLAPRDSAWGVEFMNPLSGMSYELPPLPQEGPLGWWHHLVGVSRFSATRGSGIRIGVIDTGIGPHPYLSHVKGIGAFIDGAYQDAPEMTADVEQHGTHVCGIIGALPPDGSRDYGGIAPGADVFVARVFKAATGSTPTNSNQGDLANAIDTLSSKHQVDLINLSLGGAPSLLEQDAIAFAQQNGTLCICAAGNESGAAIAYPAAYPQCVAVSALGLLGAAPAGTTAALNLPSTPDKYTWNGLFLASFSSVGPQMACTAPGNGIISTVPASQDAPKPYAALSGTSMAAPVATATLAVLLSEDARYKELPRDEFRAAYARTALLRNLISIGLNPMYQGWGVVRDQSLHAGQSPRG</sequence>
<dbReference type="PROSITE" id="PS00138">
    <property type="entry name" value="SUBTILASE_SER"/>
    <property type="match status" value="1"/>
</dbReference>
<dbReference type="Pfam" id="PF00082">
    <property type="entry name" value="Peptidase_S8"/>
    <property type="match status" value="1"/>
</dbReference>
<dbReference type="PROSITE" id="PS00136">
    <property type="entry name" value="SUBTILASE_ASP"/>
    <property type="match status" value="1"/>
</dbReference>
<evidence type="ECO:0000256" key="2">
    <source>
        <dbReference type="ARBA" id="ARBA00022670"/>
    </source>
</evidence>
<dbReference type="InterPro" id="IPR022398">
    <property type="entry name" value="Peptidase_S8_His-AS"/>
</dbReference>
<keyword evidence="9" id="KW-1185">Reference proteome</keyword>
<comment type="similarity">
    <text evidence="1 5 6">Belongs to the peptidase S8 family.</text>
</comment>
<feature type="active site" description="Charge relay system" evidence="5">
    <location>
        <position position="300"/>
    </location>
</feature>
<dbReference type="Gene3D" id="3.40.50.200">
    <property type="entry name" value="Peptidase S8/S53 domain"/>
    <property type="match status" value="1"/>
</dbReference>
<keyword evidence="2 5" id="KW-0645">Protease</keyword>
<dbReference type="InterPro" id="IPR036852">
    <property type="entry name" value="Peptidase_S8/S53_dom_sf"/>
</dbReference>
<comment type="caution">
    <text evidence="8">The sequence shown here is derived from an EMBL/GenBank/DDBJ whole genome shotgun (WGS) entry which is preliminary data.</text>
</comment>
<dbReference type="InterPro" id="IPR000209">
    <property type="entry name" value="Peptidase_S8/S53_dom"/>
</dbReference>
<dbReference type="EMBL" id="JAPNKA010000001">
    <property type="protein sequence ID" value="MCY1079427.1"/>
    <property type="molecule type" value="Genomic_DNA"/>
</dbReference>
<dbReference type="PROSITE" id="PS00137">
    <property type="entry name" value="SUBTILASE_HIS"/>
    <property type="match status" value="1"/>
</dbReference>
<feature type="active site" description="Charge relay system" evidence="5">
    <location>
        <position position="489"/>
    </location>
</feature>
<dbReference type="SUPFAM" id="SSF52743">
    <property type="entry name" value="Subtilisin-like"/>
    <property type="match status" value="1"/>
</dbReference>